<dbReference type="Gene3D" id="1.20.5.340">
    <property type="match status" value="1"/>
</dbReference>
<accession>A0A6N3X9V6</accession>
<name>A0A6N3X9V6_9SYNE</name>
<reference evidence="2 3" key="1">
    <citation type="submission" date="2015-01" db="EMBL/GenBank/DDBJ databases">
        <title>Lifestyle Evolution in Cyanobacterial Symbionts of Sponges.</title>
        <authorList>
            <person name="Burgsdorf I."/>
            <person name="Slaby B.M."/>
            <person name="Handley K.M."/>
            <person name="Haber M."/>
            <person name="Blom J."/>
            <person name="Marshall C.W."/>
            <person name="Gilbert J.A."/>
            <person name="Hentschel U."/>
            <person name="Steindler L."/>
        </authorList>
    </citation>
    <scope>NUCLEOTIDE SEQUENCE [LARGE SCALE GENOMIC DNA]</scope>
    <source>
        <strain evidence="2">142</strain>
    </source>
</reference>
<keyword evidence="1" id="KW-0175">Coiled coil</keyword>
<dbReference type="AlphaFoldDB" id="A0A6N3X9V6"/>
<evidence type="ECO:0000313" key="3">
    <source>
        <dbReference type="Proteomes" id="UP000035054"/>
    </source>
</evidence>
<evidence type="ECO:0000313" key="2">
    <source>
        <dbReference type="EMBL" id="KKZ15187.1"/>
    </source>
</evidence>
<gene>
    <name evidence="2" type="ORF">TH68_01760</name>
</gene>
<dbReference type="EMBL" id="JXUO01000053">
    <property type="protein sequence ID" value="KKZ15187.1"/>
    <property type="molecule type" value="Genomic_DNA"/>
</dbReference>
<sequence>MAQEMIFDEKFVETDTYSPSISEFVSASPSTLSANMGVSKGIATVAIRNIGEIEEEIEKIQGTAGMQTTPGVNDEGGTYGSGNLDSYLKIAEEAVQTLESKATTLAMELEGVEADLETAEERKDELVGEVKREERVITVNRQTFRVVEVNIFGEIPNLEAEVTYATHRIEGIKADILNQEYLGGQDAAQAERYERNGLTENAKTSRGEAQDHYEEANRLATAPLNYWSPTSNSNTGYAEKLTLNEMEKRLEDRKAELAAKQAELETTTATIMGLETSISEKETEITTTEENIETAKGYVTEIKGVLNNLAPQFTDWKMALGDDAAALENEKAGLVFQALTGGEGPLGIDPIGNLKAVTEDIAELDNEQNHVFARADKPAGAAGAMTFEEIVREDNELPIDNENKVFGGNYFHLRSFLTYNNNGTSTNELNTAAHTATGLPQRHPAVSLSDMAVANIDLQDDTLLPTFTAPTADNEYLDFHHGTLNGIEGTLYCDRLRGCLTSSVDDGEFLDGWYFTPVTNSSREGSLGYVSEVTRYADSDEDGTYEAISYIDYGMWLQGSDDDLILHRRAAPVGPNVSPEFLDFATDGSATYRGDAHGLSARTIGTGDDAVTASGHFEADVMLDVEFGASPTLNGTIDNFRPVTDQGSSHVDTGWTLQIDSTALSQNQNSFEGSFSVNDGNWNATPYGDMRADPNVAEPPAGFYGGFNAVWRNDNSELTGAAAGVYNAEKKE</sequence>
<evidence type="ECO:0000256" key="1">
    <source>
        <dbReference type="SAM" id="Coils"/>
    </source>
</evidence>
<feature type="coiled-coil region" evidence="1">
    <location>
        <begin position="88"/>
        <end position="136"/>
    </location>
</feature>
<comment type="caution">
    <text evidence="2">The sequence shown here is derived from an EMBL/GenBank/DDBJ whole genome shotgun (WGS) entry which is preliminary data.</text>
</comment>
<protein>
    <submittedName>
        <fullName evidence="2">Uncharacterized protein</fullName>
    </submittedName>
</protein>
<feature type="coiled-coil region" evidence="1">
    <location>
        <begin position="240"/>
        <end position="267"/>
    </location>
</feature>
<dbReference type="Proteomes" id="UP000035054">
    <property type="component" value="Unassembled WGS sequence"/>
</dbReference>
<organism evidence="2 3">
    <name type="scientific">Candidatus Synechococcus spongiarum 142</name>
    <dbReference type="NCBI Taxonomy" id="1608213"/>
    <lineage>
        <taxon>Bacteria</taxon>
        <taxon>Bacillati</taxon>
        <taxon>Cyanobacteriota</taxon>
        <taxon>Cyanophyceae</taxon>
        <taxon>Synechococcales</taxon>
        <taxon>Synechococcaceae</taxon>
        <taxon>Synechococcus</taxon>
    </lineage>
</organism>
<proteinExistence type="predicted"/>